<evidence type="ECO:0000313" key="4">
    <source>
        <dbReference type="Proteomes" id="UP000800035"/>
    </source>
</evidence>
<accession>A0A6A5TT70</accession>
<proteinExistence type="predicted"/>
<keyword evidence="4" id="KW-1185">Reference proteome</keyword>
<dbReference type="Pfam" id="PF00144">
    <property type="entry name" value="Beta-lactamase"/>
    <property type="match status" value="1"/>
</dbReference>
<evidence type="ECO:0000313" key="3">
    <source>
        <dbReference type="EMBL" id="KAF1952137.1"/>
    </source>
</evidence>
<dbReference type="InterPro" id="IPR012338">
    <property type="entry name" value="Beta-lactam/transpept-like"/>
</dbReference>
<dbReference type="InterPro" id="IPR051478">
    <property type="entry name" value="Beta-lactamase-like_AB/R"/>
</dbReference>
<dbReference type="EMBL" id="ML977012">
    <property type="protein sequence ID" value="KAF1952137.1"/>
    <property type="molecule type" value="Genomic_DNA"/>
</dbReference>
<gene>
    <name evidence="3" type="ORF">CC80DRAFT_423173</name>
</gene>
<dbReference type="PANTHER" id="PTHR22935:SF97">
    <property type="entry name" value="BETA-LACTAMASE-RELATED DOMAIN-CONTAINING PROTEIN"/>
    <property type="match status" value="1"/>
</dbReference>
<dbReference type="AlphaFoldDB" id="A0A6A5TT70"/>
<dbReference type="PANTHER" id="PTHR22935">
    <property type="entry name" value="PENICILLIN-BINDING PROTEIN"/>
    <property type="match status" value="1"/>
</dbReference>
<name>A0A6A5TT70_9PLEO</name>
<protein>
    <submittedName>
        <fullName evidence="3">Beta-lactamase/transpeptidase-like protein</fullName>
    </submittedName>
</protein>
<dbReference type="SUPFAM" id="SSF56601">
    <property type="entry name" value="beta-lactamase/transpeptidase-like"/>
    <property type="match status" value="1"/>
</dbReference>
<dbReference type="InterPro" id="IPR001466">
    <property type="entry name" value="Beta-lactam-related"/>
</dbReference>
<reference evidence="3" key="1">
    <citation type="journal article" date="2020" name="Stud. Mycol.">
        <title>101 Dothideomycetes genomes: a test case for predicting lifestyles and emergence of pathogens.</title>
        <authorList>
            <person name="Haridas S."/>
            <person name="Albert R."/>
            <person name="Binder M."/>
            <person name="Bloem J."/>
            <person name="Labutti K."/>
            <person name="Salamov A."/>
            <person name="Andreopoulos B."/>
            <person name="Baker S."/>
            <person name="Barry K."/>
            <person name="Bills G."/>
            <person name="Bluhm B."/>
            <person name="Cannon C."/>
            <person name="Castanera R."/>
            <person name="Culley D."/>
            <person name="Daum C."/>
            <person name="Ezra D."/>
            <person name="Gonzalez J."/>
            <person name="Henrissat B."/>
            <person name="Kuo A."/>
            <person name="Liang C."/>
            <person name="Lipzen A."/>
            <person name="Lutzoni F."/>
            <person name="Magnuson J."/>
            <person name="Mondo S."/>
            <person name="Nolan M."/>
            <person name="Ohm R."/>
            <person name="Pangilinan J."/>
            <person name="Park H.-J."/>
            <person name="Ramirez L."/>
            <person name="Alfaro M."/>
            <person name="Sun H."/>
            <person name="Tritt A."/>
            <person name="Yoshinaga Y."/>
            <person name="Zwiers L.-H."/>
            <person name="Turgeon B."/>
            <person name="Goodwin S."/>
            <person name="Spatafora J."/>
            <person name="Crous P."/>
            <person name="Grigoriev I."/>
        </authorList>
    </citation>
    <scope>NUCLEOTIDE SEQUENCE</scope>
    <source>
        <strain evidence="3">CBS 675.92</strain>
    </source>
</reference>
<evidence type="ECO:0000259" key="1">
    <source>
        <dbReference type="Pfam" id="PF00144"/>
    </source>
</evidence>
<dbReference type="InterPro" id="IPR058664">
    <property type="entry name" value="ARB_00930-like_C"/>
</dbReference>
<feature type="domain" description="Beta-lactamase-related" evidence="1">
    <location>
        <begin position="106"/>
        <end position="417"/>
    </location>
</feature>
<organism evidence="3 4">
    <name type="scientific">Byssothecium circinans</name>
    <dbReference type="NCBI Taxonomy" id="147558"/>
    <lineage>
        <taxon>Eukaryota</taxon>
        <taxon>Fungi</taxon>
        <taxon>Dikarya</taxon>
        <taxon>Ascomycota</taxon>
        <taxon>Pezizomycotina</taxon>
        <taxon>Dothideomycetes</taxon>
        <taxon>Pleosporomycetidae</taxon>
        <taxon>Pleosporales</taxon>
        <taxon>Massarineae</taxon>
        <taxon>Massarinaceae</taxon>
        <taxon>Byssothecium</taxon>
    </lineage>
</organism>
<dbReference type="Gene3D" id="3.40.710.10">
    <property type="entry name" value="DD-peptidase/beta-lactamase superfamily"/>
    <property type="match status" value="1"/>
</dbReference>
<feature type="domain" description="Beta-lactamase-like ARB-00930-like C-terminal" evidence="2">
    <location>
        <begin position="439"/>
        <end position="595"/>
    </location>
</feature>
<dbReference type="OrthoDB" id="10250282at2759"/>
<dbReference type="Pfam" id="PF26335">
    <property type="entry name" value="ARB_00930_C"/>
    <property type="match status" value="1"/>
</dbReference>
<evidence type="ECO:0000259" key="2">
    <source>
        <dbReference type="Pfam" id="PF26335"/>
    </source>
</evidence>
<dbReference type="Proteomes" id="UP000800035">
    <property type="component" value="Unassembled WGS sequence"/>
</dbReference>
<sequence>MRITGILSSLALLQLPRHQQFFVTAAPNCPLIGPEFPPPQRLAEHPRWKDAIANVTAVFQYIDTSNITGVDKFSYSIQIFSTNPGAPVLWERYRTAKNLPKNTTGVTSVDGDTVYRLGSVSKIYTVLTWLAERGDGEWTQPITKYVPELRGRSAGENASFDGIRSVDWEDVTIGSLASQVSGVGRDYGVLGEITQTEDMPMDWQPAFPPLSNSSKPSCGAWPLCTREEFFKGLDIMYPSYPAWQTATYSNIAYQLLAYALESITGKKYVDILNDRVIKPLGLNRTYYENAPDSVGVIPGTNKETYWNVSLGDANPGGNMYSSATDLSNIGRAILSSKLMKPSTTRRWLNPVTFASDFVASVGAPWGVRRIQLAKDTQPHRTLSVFTKAGTFKRYTAFITLLRDFNLGFTIMMAGQPALTNFYGADLLGATLIPAYDAAARDEANALYSGTYVSRGGDAWNTTSVNSSLTITTSADKPGLGIGPWISNGTNMVEMALKLAAGTNDSPMRAEARLYYSQLESRVEGGGKRQSWKAVFEDTGGPAAGQQLWSTDCGSWVGVTGITYASMPLDEFIFNFGADGRVASVENLALRSKLWKV</sequence>